<feature type="compositionally biased region" description="Basic and acidic residues" evidence="3">
    <location>
        <begin position="140"/>
        <end position="160"/>
    </location>
</feature>
<evidence type="ECO:0000313" key="8">
    <source>
        <dbReference type="Xenbase" id="XB-GENE-29086187"/>
    </source>
</evidence>
<feature type="compositionally biased region" description="Polar residues" evidence="3">
    <location>
        <begin position="103"/>
        <end position="118"/>
    </location>
</feature>
<feature type="compositionally biased region" description="Polar residues" evidence="3">
    <location>
        <begin position="227"/>
        <end position="269"/>
    </location>
</feature>
<dbReference type="AGR" id="Xenbase:XB-GENE-29086187"/>
<feature type="region of interest" description="Disordered" evidence="3">
    <location>
        <begin position="29"/>
        <end position="81"/>
    </location>
</feature>
<feature type="coiled-coil region" evidence="2">
    <location>
        <begin position="1310"/>
        <end position="1341"/>
    </location>
</feature>
<dbReference type="PANTHER" id="PTHR14819:SF23">
    <property type="entry name" value="INTERFERON-INDUCED VERY LARGE GTPASE 1 ISOFORM X2"/>
    <property type="match status" value="1"/>
</dbReference>
<protein>
    <submittedName>
        <fullName evidence="7">Interferon-induced very large GTPase 1 isoform X2</fullName>
    </submittedName>
</protein>
<dbReference type="Pfam" id="PF25683">
    <property type="entry name" value="URGCP_GTPase"/>
    <property type="match status" value="1"/>
</dbReference>
<keyword evidence="2" id="KW-0175">Coiled coil</keyword>
<dbReference type="InterPro" id="IPR057365">
    <property type="entry name" value="URGCP"/>
</dbReference>
<keyword evidence="4" id="KW-1133">Transmembrane helix</keyword>
<gene>
    <name evidence="7 8" type="primary">LOC101732549</name>
</gene>
<dbReference type="InterPro" id="IPR058641">
    <property type="entry name" value="GVIN1_dom"/>
</dbReference>
<dbReference type="InterPro" id="IPR030383">
    <property type="entry name" value="G_VLIG_dom"/>
</dbReference>
<dbReference type="InterPro" id="IPR052986">
    <property type="entry name" value="VLIG_GTPase"/>
</dbReference>
<organism evidence="6 7">
    <name type="scientific">Xenopus tropicalis</name>
    <name type="common">Western clawed frog</name>
    <name type="synonym">Silurana tropicalis</name>
    <dbReference type="NCBI Taxonomy" id="8364"/>
    <lineage>
        <taxon>Eukaryota</taxon>
        <taxon>Metazoa</taxon>
        <taxon>Chordata</taxon>
        <taxon>Craniata</taxon>
        <taxon>Vertebrata</taxon>
        <taxon>Euteleostomi</taxon>
        <taxon>Amphibia</taxon>
        <taxon>Batrachia</taxon>
        <taxon>Anura</taxon>
        <taxon>Pipoidea</taxon>
        <taxon>Pipidae</taxon>
        <taxon>Xenopodinae</taxon>
        <taxon>Xenopus</taxon>
        <taxon>Silurana</taxon>
    </lineage>
</organism>
<evidence type="ECO:0000256" key="2">
    <source>
        <dbReference type="SAM" id="Coils"/>
    </source>
</evidence>
<feature type="compositionally biased region" description="Polar residues" evidence="3">
    <location>
        <begin position="279"/>
        <end position="309"/>
    </location>
</feature>
<feature type="transmembrane region" description="Helical" evidence="4">
    <location>
        <begin position="6"/>
        <end position="23"/>
    </location>
</feature>
<dbReference type="Pfam" id="PF25496">
    <property type="entry name" value="URGCP"/>
    <property type="match status" value="1"/>
</dbReference>
<comment type="similarity">
    <text evidence="1">Belongs to the TRAFAC class dynamin-like GTPase superfamily. Very large inducible GTPase (VLIG) family.</text>
</comment>
<keyword evidence="4" id="KW-0812">Transmembrane</keyword>
<accession>A0A8J1IX83</accession>
<dbReference type="GeneID" id="101732549"/>
<dbReference type="Proteomes" id="UP000008143">
    <property type="component" value="Chromosome 9"/>
</dbReference>
<feature type="domain" description="VLIG-type G" evidence="5">
    <location>
        <begin position="1010"/>
        <end position="1252"/>
    </location>
</feature>
<evidence type="ECO:0000259" key="5">
    <source>
        <dbReference type="PROSITE" id="PS51717"/>
    </source>
</evidence>
<proteinExistence type="inferred from homology"/>
<feature type="compositionally biased region" description="Polar residues" evidence="3">
    <location>
        <begin position="173"/>
        <end position="217"/>
    </location>
</feature>
<dbReference type="PANTHER" id="PTHR14819">
    <property type="entry name" value="GTP-BINDING"/>
    <property type="match status" value="1"/>
</dbReference>
<feature type="compositionally biased region" description="Polar residues" evidence="3">
    <location>
        <begin position="331"/>
        <end position="361"/>
    </location>
</feature>
<dbReference type="Gene3D" id="3.40.50.300">
    <property type="entry name" value="P-loop containing nucleotide triphosphate hydrolases"/>
    <property type="match status" value="1"/>
</dbReference>
<evidence type="ECO:0000256" key="3">
    <source>
        <dbReference type="SAM" id="MobiDB-lite"/>
    </source>
</evidence>
<evidence type="ECO:0000256" key="4">
    <source>
        <dbReference type="SAM" id="Phobius"/>
    </source>
</evidence>
<dbReference type="RefSeq" id="XP_031749375.1">
    <property type="nucleotide sequence ID" value="XM_031893515.1"/>
</dbReference>
<dbReference type="InterPro" id="IPR027417">
    <property type="entry name" value="P-loop_NTPase"/>
</dbReference>
<dbReference type="Pfam" id="PF25974">
    <property type="entry name" value="URGCP_9th"/>
    <property type="match status" value="1"/>
</dbReference>
<evidence type="ECO:0000313" key="7">
    <source>
        <dbReference type="RefSeq" id="XP_031749375.1"/>
    </source>
</evidence>
<keyword evidence="6" id="KW-1185">Reference proteome</keyword>
<sequence>MAVVPACVLFVSPLIIIFVAKWWSKRNRGRQNDEEAGQTSNEKKKSSHGLSIQWWSKRNRGRQNDEEAGQTSNEKKKSSHGFGSLFRCCIPKGKKKKGISEEQPLNETGGTSANPSHQQETEPSHLPLLDSISTQVEVHNQSDEKQSDDDRSSIINHFKESIPPNVFPEKRSPQQSESLPPNERSPQQSESLPPNERSPQQSESLPPNERSPQQSESLPPKKRSPEQSESLPPNERSPQQSESLPPNEQSPEQSESLPPNERSPQQSESLPPKKRSPEQSESLPPNEQSPEQSESLPPNEQSPEQSESLPPNERSPEQSESLPPNERSPEQSESLPPNELSPQQSESLPPNERSPQQSESLPPNERSPEQSESLPPNERSPEQSESRHLNDDLTEKLPPRKTEEITVFQKIFQELGMDGYRHSKLSLKDVLNLGQENVQKIQCQTLLDVPMYFLRKLMSLSRNARDTTLQDQATNSDTDLNDWDHEEDSSSDCDDKFNSVHPLDVLCVLLHCSDPCLQQEILLKMSMCQYALPLLLPAGGGTGCTFMLWAMRAIVKRWRPQSSEDSKGFHEDNLVNISVPVFSFVRLGNCRTSKSRILNLLLSPAHQVQDFFLHREMETGNASRKISNGLVEICWYFPGSNLRSDIIKKPIAVTNMRGGLDTGEEQFRFLSHISSAVFVFTERVGEKECELLENSKKLNDTYIIIDPSSQTSSEELKDYRKLLQEKLNLDKKNVWERKRSSNDAALVRELKNIIADHINKSTNKRNLEEMSQEAEEMRIHVDESSKELQAGKTRADQIATNIQDIVEYKKETMKLQGELWKELSKTEKEMCRMRDQGSENAENYIEKLRRKCFSLREAQNKQDFPEGMEQFRRAVTELSEAEKQCFLKFTKFSLESVARNNLCKLQAEYKETFGNYGADVEKLKQIDQRISDSSLGIEHFLRELGQFYEAKYVMENGSNMEEKFSKLPSIAADLLLDGFPLELIDGDASNIPQQWISDVLSELDTKTGGKSRMRVITVLGVQSTGKSTLLNTMFGLQFPVASGRCTRGAFMTLIKVQDELQRELDCEFILVIDTEGLKSPELASLDDSYEHDNEMATLVVGLSDITIINMAMENTAEMKDILQLVIHAFLRMKQIGKKHNCQFVHQNVSDVSAHEKNLRDRQKLLQQLDKMTEIAARMEKKSQITTFSDIIDYNLEEHTWYIPGLWYGVPPMASVNAGYSDGVNELKKYLISYMKRMNVKAQTIPEYTEWIKSLWNAVKHEKFIFSFRNSLVSEAYNQLCMHYTGWEWNFQKAVYNWFTETETSIRNLTAEKLDTERKQIMQEMEQILRKEERNMSESLEDYFKSGCDNVHLLEPFRSDFFRSVKYLRKTQESALARKCADALRLQEDRSKVQKIQEKFLHRIEHKVTAIIKDSRDSVDELNDHMLKKEFENMWEEALQGLNIQRLSQRNIDQEILHYLKNIYSPTNEKLQGINSLDDYYWDNGFDDPLINKCQNYITEIISTKVNYDETYCHDLLIMIKEEHKQKPVDTDVDNGLPPLDLVVIIFKEAAEKFQTLHNQFVETNDPARSLDNLRSHYFSLFESMYKEKDECQKRARCFCEVCLKPAIVQHIQNHMGKELLDRILQKNPEFRTRKAFQFKVLQQLLKKNSFEEYNQYINNYKGFTQKWILNCIKGHYEKLKSSSDLYIKVLDSVMSKVKHASSKSAGQANNFSDFLDFFCRQLDKELVISQSNLKLIVFENKFNVSEFSNDVEIFLGETEKQIKAEMRNCNVETILSNVTMNPQEELYKKVIGCGKQCPFCKVPCEAGTDDHLKHFATIHRPIGLVQCNKDVADVLDHSICSTTVVSNRPSSSVETSRSSHPYKDYQNDYPDWNIHPEDGSKGTDYWKFVLKEHNHEFARVHGTQPAELPEDWKNINAKKALQSLKKSFNVKESHSN</sequence>
<dbReference type="GO" id="GO:0005525">
    <property type="term" value="F:GTP binding"/>
    <property type="evidence" value="ECO:0007669"/>
    <property type="project" value="InterPro"/>
</dbReference>
<dbReference type="Xenbase" id="XB-GENE-29086187">
    <property type="gene designation" value="LOC101732549"/>
</dbReference>
<evidence type="ECO:0000313" key="6">
    <source>
        <dbReference type="Proteomes" id="UP000008143"/>
    </source>
</evidence>
<name>A0A8J1IX83_XENTR</name>
<reference evidence="7" key="1">
    <citation type="submission" date="2025-08" db="UniProtKB">
        <authorList>
            <consortium name="RefSeq"/>
        </authorList>
    </citation>
    <scope>IDENTIFICATION</scope>
    <source>
        <strain evidence="7">Nigerian</strain>
        <tissue evidence="7">Liver and blood</tissue>
    </source>
</reference>
<feature type="compositionally biased region" description="Basic and acidic residues" evidence="3">
    <location>
        <begin position="379"/>
        <end position="401"/>
    </location>
</feature>
<dbReference type="SUPFAM" id="SSF52540">
    <property type="entry name" value="P-loop containing nucleoside triphosphate hydrolases"/>
    <property type="match status" value="1"/>
</dbReference>
<feature type="region of interest" description="Disordered" evidence="3">
    <location>
        <begin position="94"/>
        <end position="401"/>
    </location>
</feature>
<keyword evidence="4" id="KW-0472">Membrane</keyword>
<evidence type="ECO:0000256" key="1">
    <source>
        <dbReference type="ARBA" id="ARBA00006828"/>
    </source>
</evidence>
<dbReference type="OrthoDB" id="1597724at2759"/>
<dbReference type="PROSITE" id="PS51717">
    <property type="entry name" value="G_VLIG"/>
    <property type="match status" value="1"/>
</dbReference>
<dbReference type="OMA" id="YINIMEE"/>